<keyword evidence="3 6" id="KW-0812">Transmembrane</keyword>
<comment type="caution">
    <text evidence="7">The sequence shown here is derived from an EMBL/GenBank/DDBJ whole genome shotgun (WGS) entry which is preliminary data.</text>
</comment>
<dbReference type="NCBIfam" id="TIGR00374">
    <property type="entry name" value="flippase-like domain"/>
    <property type="match status" value="1"/>
</dbReference>
<evidence type="ECO:0000313" key="8">
    <source>
        <dbReference type="Proteomes" id="UP000610558"/>
    </source>
</evidence>
<dbReference type="EMBL" id="JACXLD010000005">
    <property type="protein sequence ID" value="MBD2859387.1"/>
    <property type="molecule type" value="Genomic_DNA"/>
</dbReference>
<name>A0A927C3L4_9GAMM</name>
<evidence type="ECO:0000256" key="1">
    <source>
        <dbReference type="ARBA" id="ARBA00004651"/>
    </source>
</evidence>
<dbReference type="InterPro" id="IPR022791">
    <property type="entry name" value="L-PG_synthase/AglD"/>
</dbReference>
<gene>
    <name evidence="7" type="ORF">IB286_10260</name>
</gene>
<dbReference type="GO" id="GO:0005886">
    <property type="term" value="C:plasma membrane"/>
    <property type="evidence" value="ECO:0007669"/>
    <property type="project" value="UniProtKB-SubCell"/>
</dbReference>
<evidence type="ECO:0000256" key="3">
    <source>
        <dbReference type="ARBA" id="ARBA00022692"/>
    </source>
</evidence>
<organism evidence="7 8">
    <name type="scientific">Spongiibacter pelagi</name>
    <dbReference type="NCBI Taxonomy" id="2760804"/>
    <lineage>
        <taxon>Bacteria</taxon>
        <taxon>Pseudomonadati</taxon>
        <taxon>Pseudomonadota</taxon>
        <taxon>Gammaproteobacteria</taxon>
        <taxon>Cellvibrionales</taxon>
        <taxon>Spongiibacteraceae</taxon>
        <taxon>Spongiibacter</taxon>
    </lineage>
</organism>
<proteinExistence type="predicted"/>
<keyword evidence="4 6" id="KW-1133">Transmembrane helix</keyword>
<protein>
    <submittedName>
        <fullName evidence="7">Flippase-like domain-containing protein</fullName>
    </submittedName>
</protein>
<evidence type="ECO:0000256" key="2">
    <source>
        <dbReference type="ARBA" id="ARBA00022475"/>
    </source>
</evidence>
<keyword evidence="8" id="KW-1185">Reference proteome</keyword>
<feature type="transmembrane region" description="Helical" evidence="6">
    <location>
        <begin position="128"/>
        <end position="145"/>
    </location>
</feature>
<evidence type="ECO:0000256" key="6">
    <source>
        <dbReference type="SAM" id="Phobius"/>
    </source>
</evidence>
<keyword evidence="2" id="KW-1003">Cell membrane</keyword>
<feature type="transmembrane region" description="Helical" evidence="6">
    <location>
        <begin position="209"/>
        <end position="234"/>
    </location>
</feature>
<feature type="transmembrane region" description="Helical" evidence="6">
    <location>
        <begin position="40"/>
        <end position="62"/>
    </location>
</feature>
<dbReference type="Pfam" id="PF03706">
    <property type="entry name" value="LPG_synthase_TM"/>
    <property type="match status" value="1"/>
</dbReference>
<comment type="subcellular location">
    <subcellularLocation>
        <location evidence="1">Cell membrane</location>
        <topology evidence="1">Multi-pass membrane protein</topology>
    </subcellularLocation>
</comment>
<evidence type="ECO:0000313" key="7">
    <source>
        <dbReference type="EMBL" id="MBD2859387.1"/>
    </source>
</evidence>
<accession>A0A927C3L4</accession>
<sequence>MSSLGIDGWRFKAIIVSVIVATVAYLAFSLWGGWQDVVNALVRIGVQGTLLALALSLFNYGLRFFRWQLYLGHLGHRVPVLPSLRIYLAGFALTTTPGKAGEVFRGVLLKSRGVPLPTTFAAFISERLSDLVAITLLALVGLSLYPKAQPIVVAGGVFVVLVLIAISSQRLIDCLQAYSQDNGSRLLKALGYLAHLLHDTRRCHTPIMLLGNTMLSLLAWGAEALAFFLVLDWLGTDIDLVFAVFVYALSMLAGALSFMPGGLGGAEVVMVSLLVLKDMPTPEAVAATVFIRLATLWFAVIIGIIALYNSRHGEEA</sequence>
<feature type="transmembrane region" description="Helical" evidence="6">
    <location>
        <begin position="284"/>
        <end position="308"/>
    </location>
</feature>
<evidence type="ECO:0000256" key="4">
    <source>
        <dbReference type="ARBA" id="ARBA00022989"/>
    </source>
</evidence>
<feature type="transmembrane region" description="Helical" evidence="6">
    <location>
        <begin position="12"/>
        <end position="34"/>
    </location>
</feature>
<feature type="transmembrane region" description="Helical" evidence="6">
    <location>
        <begin position="240"/>
        <end position="263"/>
    </location>
</feature>
<evidence type="ECO:0000256" key="5">
    <source>
        <dbReference type="ARBA" id="ARBA00023136"/>
    </source>
</evidence>
<dbReference type="AlphaFoldDB" id="A0A927C3L4"/>
<reference evidence="7" key="1">
    <citation type="submission" date="2020-09" db="EMBL/GenBank/DDBJ databases">
        <authorList>
            <person name="Yoon J.-W."/>
        </authorList>
    </citation>
    <scope>NUCLEOTIDE SEQUENCE</scope>
    <source>
        <strain evidence="7">KMU-158</strain>
    </source>
</reference>
<feature type="transmembrane region" description="Helical" evidence="6">
    <location>
        <begin position="151"/>
        <end position="172"/>
    </location>
</feature>
<dbReference type="PANTHER" id="PTHR39087">
    <property type="entry name" value="UPF0104 MEMBRANE PROTEIN MJ1595"/>
    <property type="match status" value="1"/>
</dbReference>
<keyword evidence="5 6" id="KW-0472">Membrane</keyword>
<dbReference type="Proteomes" id="UP000610558">
    <property type="component" value="Unassembled WGS sequence"/>
</dbReference>
<dbReference type="PANTHER" id="PTHR39087:SF2">
    <property type="entry name" value="UPF0104 MEMBRANE PROTEIN MJ1595"/>
    <property type="match status" value="1"/>
</dbReference>